<evidence type="ECO:0000256" key="1">
    <source>
        <dbReference type="SAM" id="MobiDB-lite"/>
    </source>
</evidence>
<evidence type="ECO:0000313" key="3">
    <source>
        <dbReference type="EMBL" id="TWI51665.1"/>
    </source>
</evidence>
<feature type="compositionally biased region" description="Polar residues" evidence="1">
    <location>
        <begin position="148"/>
        <end position="158"/>
    </location>
</feature>
<dbReference type="EMBL" id="CP046904">
    <property type="protein sequence ID" value="QGZ41672.1"/>
    <property type="molecule type" value="Genomic_DNA"/>
</dbReference>
<feature type="compositionally biased region" description="Polar residues" evidence="1">
    <location>
        <begin position="181"/>
        <end position="198"/>
    </location>
</feature>
<dbReference type="OrthoDB" id="8759237at2"/>
<feature type="compositionally biased region" description="Low complexity" evidence="1">
    <location>
        <begin position="88"/>
        <end position="118"/>
    </location>
</feature>
<reference evidence="3" key="2">
    <citation type="submission" date="2019-07" db="EMBL/GenBank/DDBJ databases">
        <authorList>
            <person name="Whitman W."/>
            <person name="Huntemann M."/>
            <person name="Clum A."/>
            <person name="Pillay M."/>
            <person name="Palaniappan K."/>
            <person name="Varghese N."/>
            <person name="Mikhailova N."/>
            <person name="Stamatis D."/>
            <person name="Reddy T."/>
            <person name="Daum C."/>
            <person name="Shapiro N."/>
            <person name="Ivanova N."/>
            <person name="Kyrpides N."/>
            <person name="Woyke T."/>
        </authorList>
    </citation>
    <scope>NUCLEOTIDE SEQUENCE</scope>
    <source>
        <strain evidence="3">CGMCC 1.10685</strain>
    </source>
</reference>
<protein>
    <submittedName>
        <fullName evidence="3">Uncharacterized protein</fullName>
    </submittedName>
</protein>
<keyword evidence="5" id="KW-1185">Reference proteome</keyword>
<dbReference type="Proteomes" id="UP000437862">
    <property type="component" value="Chromosome"/>
</dbReference>
<feature type="compositionally biased region" description="Basic and acidic residues" evidence="1">
    <location>
        <begin position="1"/>
        <end position="19"/>
    </location>
</feature>
<reference evidence="2 5" key="3">
    <citation type="submission" date="2019-12" db="EMBL/GenBank/DDBJ databases">
        <title>Draft Genome Sequences of Six Type Strains of the Genus Massilia.</title>
        <authorList>
            <person name="Miess H."/>
            <person name="Frediansyah A."/>
            <person name="Goeker M."/>
            <person name="Gross H."/>
        </authorList>
    </citation>
    <scope>NUCLEOTIDE SEQUENCE [LARGE SCALE GENOMIC DNA]</scope>
    <source>
        <strain evidence="2 5">DSM 26639</strain>
    </source>
</reference>
<accession>A0A562Q4I5</accession>
<evidence type="ECO:0000313" key="5">
    <source>
        <dbReference type="Proteomes" id="UP000437862"/>
    </source>
</evidence>
<feature type="region of interest" description="Disordered" evidence="1">
    <location>
        <begin position="1"/>
        <end position="217"/>
    </location>
</feature>
<evidence type="ECO:0000313" key="4">
    <source>
        <dbReference type="Proteomes" id="UP000315112"/>
    </source>
</evidence>
<feature type="compositionally biased region" description="Basic and acidic residues" evidence="1">
    <location>
        <begin position="36"/>
        <end position="45"/>
    </location>
</feature>
<organism evidence="3 4">
    <name type="scientific">Pseudoduganella flava</name>
    <dbReference type="NCBI Taxonomy" id="871742"/>
    <lineage>
        <taxon>Bacteria</taxon>
        <taxon>Pseudomonadati</taxon>
        <taxon>Pseudomonadota</taxon>
        <taxon>Betaproteobacteria</taxon>
        <taxon>Burkholderiales</taxon>
        <taxon>Oxalobacteraceae</taxon>
        <taxon>Telluria group</taxon>
        <taxon>Pseudoduganella</taxon>
    </lineage>
</organism>
<dbReference type="AlphaFoldDB" id="A0A562Q4I5"/>
<reference evidence="3 4" key="1">
    <citation type="journal article" date="2015" name="Stand. Genomic Sci.">
        <title>Genomic Encyclopedia of Bacterial and Archaeal Type Strains, Phase III: the genomes of soil and plant-associated and newly described type strains.</title>
        <authorList>
            <person name="Whitman W.B."/>
            <person name="Woyke T."/>
            <person name="Klenk H.P."/>
            <person name="Zhou Y."/>
            <person name="Lilburn T.G."/>
            <person name="Beck B.J."/>
            <person name="De Vos P."/>
            <person name="Vandamme P."/>
            <person name="Eisen J.A."/>
            <person name="Garrity G."/>
            <person name="Hugenholtz P."/>
            <person name="Kyrpides N.C."/>
        </authorList>
    </citation>
    <scope>NUCLEOTIDE SEQUENCE [LARGE SCALE GENOMIC DNA]</scope>
    <source>
        <strain evidence="3 4">CGMCC 1.10685</strain>
    </source>
</reference>
<sequence length="217" mass="22226">MQNQGKDKQGRNWDQKTHDGTTSAGTMGTGATGESPTDKGYDEAAHTPWVGGMQTAGRTDDLLSDGSEADQNGQGFASGERTQDLLEGTSDLGSRSGSGSGNRQSQRQDQDQGQTQSLSGGGRPSDPTGLQGAAGNQGAAGIPGSADGNRQSGDLNQQGYGGERMTDVDRDQGSLAREGGQSRQSEHGSSTGAGSTAADQRDTYRQNPQGGSGDKSR</sequence>
<dbReference type="RefSeq" id="WP_145873058.1">
    <property type="nucleotide sequence ID" value="NZ_CP046904.1"/>
</dbReference>
<proteinExistence type="predicted"/>
<dbReference type="Proteomes" id="UP000315112">
    <property type="component" value="Unassembled WGS sequence"/>
</dbReference>
<gene>
    <name evidence="2" type="ORF">GO485_23185</name>
    <name evidence="3" type="ORF">IP92_00652</name>
</gene>
<dbReference type="EMBL" id="VLKW01000001">
    <property type="protein sequence ID" value="TWI51665.1"/>
    <property type="molecule type" value="Genomic_DNA"/>
</dbReference>
<evidence type="ECO:0000313" key="2">
    <source>
        <dbReference type="EMBL" id="QGZ41672.1"/>
    </source>
</evidence>
<feature type="compositionally biased region" description="Low complexity" evidence="1">
    <location>
        <begin position="131"/>
        <end position="140"/>
    </location>
</feature>
<name>A0A562Q4I5_9BURK</name>